<name>A0A9Q8SRJ2_9PEZI</name>
<sequence>MRALSERPMIKRICRAMIHPQHEQVPQHGSLSFLLIWQYQGKRVKSPDIQNCLPPPVQTPVRGTGPPSARPPWPTTLPSGDTSMTLPFH</sequence>
<dbReference type="EMBL" id="CP019475">
    <property type="protein sequence ID" value="UQC81536.1"/>
    <property type="molecule type" value="Genomic_DNA"/>
</dbReference>
<dbReference type="RefSeq" id="XP_049143162.1">
    <property type="nucleotide sequence ID" value="XM_049286019.1"/>
</dbReference>
<dbReference type="GeneID" id="73341029"/>
<proteinExistence type="predicted"/>
<dbReference type="KEGG" id="clup:CLUP02_07022"/>
<dbReference type="AlphaFoldDB" id="A0A9Q8SRJ2"/>
<gene>
    <name evidence="2" type="ORF">CLUP02_07022</name>
</gene>
<feature type="region of interest" description="Disordered" evidence="1">
    <location>
        <begin position="55"/>
        <end position="89"/>
    </location>
</feature>
<evidence type="ECO:0000256" key="1">
    <source>
        <dbReference type="SAM" id="MobiDB-lite"/>
    </source>
</evidence>
<organism evidence="2 3">
    <name type="scientific">Colletotrichum lupini</name>
    <dbReference type="NCBI Taxonomy" id="145971"/>
    <lineage>
        <taxon>Eukaryota</taxon>
        <taxon>Fungi</taxon>
        <taxon>Dikarya</taxon>
        <taxon>Ascomycota</taxon>
        <taxon>Pezizomycotina</taxon>
        <taxon>Sordariomycetes</taxon>
        <taxon>Hypocreomycetidae</taxon>
        <taxon>Glomerellales</taxon>
        <taxon>Glomerellaceae</taxon>
        <taxon>Colletotrichum</taxon>
        <taxon>Colletotrichum acutatum species complex</taxon>
    </lineage>
</organism>
<keyword evidence="3" id="KW-1185">Reference proteome</keyword>
<reference evidence="2" key="1">
    <citation type="journal article" date="2021" name="Mol. Plant Microbe Interact.">
        <title>Complete Genome Sequence of the Plant-Pathogenic Fungus Colletotrichum lupini.</title>
        <authorList>
            <person name="Baroncelli R."/>
            <person name="Pensec F."/>
            <person name="Da Lio D."/>
            <person name="Boufleur T."/>
            <person name="Vicente I."/>
            <person name="Sarrocco S."/>
            <person name="Picot A."/>
            <person name="Baraldi E."/>
            <person name="Sukno S."/>
            <person name="Thon M."/>
            <person name="Le Floch G."/>
        </authorList>
    </citation>
    <scope>NUCLEOTIDE SEQUENCE</scope>
    <source>
        <strain evidence="2">IMI 504893</strain>
    </source>
</reference>
<dbReference type="Proteomes" id="UP000830671">
    <property type="component" value="Chromosome 3"/>
</dbReference>
<accession>A0A9Q8SRJ2</accession>
<evidence type="ECO:0000313" key="3">
    <source>
        <dbReference type="Proteomes" id="UP000830671"/>
    </source>
</evidence>
<feature type="compositionally biased region" description="Polar residues" evidence="1">
    <location>
        <begin position="76"/>
        <end position="89"/>
    </location>
</feature>
<protein>
    <submittedName>
        <fullName evidence="2">Uncharacterized protein</fullName>
    </submittedName>
</protein>
<evidence type="ECO:0000313" key="2">
    <source>
        <dbReference type="EMBL" id="UQC81536.1"/>
    </source>
</evidence>